<dbReference type="SMART" id="SM00220">
    <property type="entry name" value="S_TKc"/>
    <property type="match status" value="1"/>
</dbReference>
<sequence length="372" mass="39886">MPTFEALAIDDSPTGRTTRISNYTGSAARSSAAPSRGASMHPVVTYLYGLLAALARLVTSLWSTSSGQSSSMFAQQTTLAINHRQYKVVKSLGEGGFSFVFLVKDMANGTGDHSSTGLYALKRIAVQLPEHEERLRGEIAAHGCVTHSPYVVNLVDSQCVMGADGSIVEGRLLLPYFKNGTVQDLINKTPSGEYIPLATILKIGIDICKGLQAFHSRSPPLAFRDLKPANVLIGDDGKAVLMDLGSVALARVQVKSRRDAVALQELCAETVTAPFRAPELFDPPSDALISEAVDIWALGCTLYAMAYGESPFDGTMTAVISCKLSFPPNDPYGPQFRTVMEGIIQSQPTARPSANQIEQLLVRFLGSLTTQA</sequence>
<dbReference type="PROSITE" id="PS00107">
    <property type="entry name" value="PROTEIN_KINASE_ATP"/>
    <property type="match status" value="1"/>
</dbReference>
<evidence type="ECO:0000259" key="3">
    <source>
        <dbReference type="PROSITE" id="PS50011"/>
    </source>
</evidence>
<dbReference type="InterPro" id="IPR011009">
    <property type="entry name" value="Kinase-like_dom_sf"/>
</dbReference>
<evidence type="ECO:0000313" key="4">
    <source>
        <dbReference type="EMBL" id="KAH6590786.1"/>
    </source>
</evidence>
<dbReference type="EMBL" id="JAFCIX010000419">
    <property type="protein sequence ID" value="KAH6590786.1"/>
    <property type="molecule type" value="Genomic_DNA"/>
</dbReference>
<dbReference type="InterPro" id="IPR000719">
    <property type="entry name" value="Prot_kinase_dom"/>
</dbReference>
<accession>A0ABQ8F5D6</accession>
<keyword evidence="2" id="KW-0067">ATP-binding</keyword>
<keyword evidence="1 2" id="KW-0547">Nucleotide-binding</keyword>
<feature type="domain" description="Protein kinase" evidence="3">
    <location>
        <begin position="86"/>
        <end position="365"/>
    </location>
</feature>
<proteinExistence type="predicted"/>
<dbReference type="Gene3D" id="1.10.510.10">
    <property type="entry name" value="Transferase(Phosphotransferase) domain 1"/>
    <property type="match status" value="1"/>
</dbReference>
<keyword evidence="5" id="KW-1185">Reference proteome</keyword>
<dbReference type="Proteomes" id="UP001648503">
    <property type="component" value="Unassembled WGS sequence"/>
</dbReference>
<comment type="caution">
    <text evidence="4">The sequence shown here is derived from an EMBL/GenBank/DDBJ whole genome shotgun (WGS) entry which is preliminary data.</text>
</comment>
<dbReference type="SUPFAM" id="SSF56112">
    <property type="entry name" value="Protein kinase-like (PK-like)"/>
    <property type="match status" value="1"/>
</dbReference>
<dbReference type="PANTHER" id="PTHR22967">
    <property type="entry name" value="SERINE/THREONINE PROTEIN KINASE"/>
    <property type="match status" value="1"/>
</dbReference>
<evidence type="ECO:0000256" key="2">
    <source>
        <dbReference type="PROSITE-ProRule" id="PRU10141"/>
    </source>
</evidence>
<dbReference type="InterPro" id="IPR017441">
    <property type="entry name" value="Protein_kinase_ATP_BS"/>
</dbReference>
<organism evidence="4 5">
    <name type="scientific">Batrachochytrium salamandrivorans</name>
    <dbReference type="NCBI Taxonomy" id="1357716"/>
    <lineage>
        <taxon>Eukaryota</taxon>
        <taxon>Fungi</taxon>
        <taxon>Fungi incertae sedis</taxon>
        <taxon>Chytridiomycota</taxon>
        <taxon>Chytridiomycota incertae sedis</taxon>
        <taxon>Chytridiomycetes</taxon>
        <taxon>Rhizophydiales</taxon>
        <taxon>Rhizophydiales incertae sedis</taxon>
        <taxon>Batrachochytrium</taxon>
    </lineage>
</organism>
<name>A0ABQ8F5D6_9FUNG</name>
<dbReference type="PROSITE" id="PS50011">
    <property type="entry name" value="PROTEIN_KINASE_DOM"/>
    <property type="match status" value="1"/>
</dbReference>
<protein>
    <recommendedName>
        <fullName evidence="3">Protein kinase domain-containing protein</fullName>
    </recommendedName>
</protein>
<reference evidence="4 5" key="1">
    <citation type="submission" date="2021-02" db="EMBL/GenBank/DDBJ databases">
        <title>Variation within the Batrachochytrium salamandrivorans European outbreak.</title>
        <authorList>
            <person name="Kelly M."/>
            <person name="Pasmans F."/>
            <person name="Shea T.P."/>
            <person name="Munoz J.F."/>
            <person name="Carranza S."/>
            <person name="Cuomo C.A."/>
            <person name="Martel A."/>
        </authorList>
    </citation>
    <scope>NUCLEOTIDE SEQUENCE [LARGE SCALE GENOMIC DNA]</scope>
    <source>
        <strain evidence="4 5">AMFP18/2</strain>
    </source>
</reference>
<dbReference type="Pfam" id="PF00069">
    <property type="entry name" value="Pkinase"/>
    <property type="match status" value="1"/>
</dbReference>
<evidence type="ECO:0000256" key="1">
    <source>
        <dbReference type="ARBA" id="ARBA00022741"/>
    </source>
</evidence>
<evidence type="ECO:0000313" key="5">
    <source>
        <dbReference type="Proteomes" id="UP001648503"/>
    </source>
</evidence>
<dbReference type="PANTHER" id="PTHR22967:SF92">
    <property type="entry name" value="LD17053P"/>
    <property type="match status" value="1"/>
</dbReference>
<gene>
    <name evidence="4" type="ORF">BASA50_009164</name>
</gene>
<feature type="binding site" evidence="2">
    <location>
        <position position="122"/>
    </location>
    <ligand>
        <name>ATP</name>
        <dbReference type="ChEBI" id="CHEBI:30616"/>
    </ligand>
</feature>